<dbReference type="PIRSF" id="PIRSF003073">
    <property type="entry name" value="DNAC_TnpB_IstB"/>
    <property type="match status" value="1"/>
</dbReference>
<dbReference type="PANTHER" id="PTHR30050:SF4">
    <property type="entry name" value="ATP-BINDING PROTEIN RV3427C IN INSERTION SEQUENCE-RELATED"/>
    <property type="match status" value="1"/>
</dbReference>
<dbReference type="EMBL" id="WJQS01000011">
    <property type="protein sequence ID" value="MRI86336.1"/>
    <property type="molecule type" value="Genomic_DNA"/>
</dbReference>
<dbReference type="SUPFAM" id="SSF52540">
    <property type="entry name" value="P-loop containing nucleoside triphosphate hydrolases"/>
    <property type="match status" value="1"/>
</dbReference>
<feature type="domain" description="IstB-like ATP-binding" evidence="1">
    <location>
        <begin position="9"/>
        <end position="239"/>
    </location>
</feature>
<organism evidence="2 3">
    <name type="scientific">Fundicoccus ignavus</name>
    <dbReference type="NCBI Taxonomy" id="2664442"/>
    <lineage>
        <taxon>Bacteria</taxon>
        <taxon>Bacillati</taxon>
        <taxon>Bacillota</taxon>
        <taxon>Bacilli</taxon>
        <taxon>Lactobacillales</taxon>
        <taxon>Aerococcaceae</taxon>
        <taxon>Fundicoccus</taxon>
    </lineage>
</organism>
<evidence type="ECO:0000313" key="3">
    <source>
        <dbReference type="Proteomes" id="UP000430975"/>
    </source>
</evidence>
<dbReference type="RefSeq" id="WP_153864017.1">
    <property type="nucleotide sequence ID" value="NZ_WJQS01000011.1"/>
</dbReference>
<protein>
    <submittedName>
        <fullName evidence="2">ATP-binding protein</fullName>
    </submittedName>
</protein>
<name>A0A6I2GGU9_9LACT</name>
<keyword evidence="2" id="KW-0067">ATP-binding</keyword>
<comment type="caution">
    <text evidence="2">The sequence shown here is derived from an EMBL/GenBank/DDBJ whole genome shotgun (WGS) entry which is preliminary data.</text>
</comment>
<accession>A0A6I2GGU9</accession>
<sequence>MINSETIRKLRQLDLGELVAALELQEADMETRHLTFDDRFQIATDYLYQEKYNHRIKGIIHRAKLRIKEADLRSIQYEHRDINREMLQELGTCNFVKHHMNVIFQGFTGSGKTYLSCALAKEACKLEIRTRYIRLPDLLIERDEASFKEQGVAKLLNKYSNYGLLVLDEWLLDDLLDEDLKFIFELIERRHDTHSTIYCTQFRKADWHQRLGGGIHADAIMDRIVHKAFWYDTGKMNMREFNAQTE</sequence>
<dbReference type="Pfam" id="PF01695">
    <property type="entry name" value="IstB_IS21"/>
    <property type="match status" value="1"/>
</dbReference>
<dbReference type="PANTHER" id="PTHR30050">
    <property type="entry name" value="CHROMOSOMAL REPLICATION INITIATOR PROTEIN DNAA"/>
    <property type="match status" value="1"/>
</dbReference>
<evidence type="ECO:0000259" key="1">
    <source>
        <dbReference type="Pfam" id="PF01695"/>
    </source>
</evidence>
<keyword evidence="2" id="KW-0547">Nucleotide-binding</keyword>
<dbReference type="InterPro" id="IPR028350">
    <property type="entry name" value="DNAC/IstB-like"/>
</dbReference>
<dbReference type="GO" id="GO:0006260">
    <property type="term" value="P:DNA replication"/>
    <property type="evidence" value="ECO:0007669"/>
    <property type="project" value="TreeGrafter"/>
</dbReference>
<gene>
    <name evidence="2" type="ORF">GIY09_10820</name>
</gene>
<dbReference type="Gene3D" id="3.40.50.300">
    <property type="entry name" value="P-loop containing nucleotide triphosphate hydrolases"/>
    <property type="match status" value="1"/>
</dbReference>
<dbReference type="GO" id="GO:0005524">
    <property type="term" value="F:ATP binding"/>
    <property type="evidence" value="ECO:0007669"/>
    <property type="project" value="UniProtKB-KW"/>
</dbReference>
<proteinExistence type="predicted"/>
<evidence type="ECO:0000313" key="2">
    <source>
        <dbReference type="EMBL" id="MRI86336.1"/>
    </source>
</evidence>
<dbReference type="Proteomes" id="UP000430975">
    <property type="component" value="Unassembled WGS sequence"/>
</dbReference>
<dbReference type="InterPro" id="IPR027417">
    <property type="entry name" value="P-loop_NTPase"/>
</dbReference>
<reference evidence="2 3" key="1">
    <citation type="submission" date="2019-11" db="EMBL/GenBank/DDBJ databases">
        <title>Characterisation of Fundicoccus ignavus gen. nov. sp. nov., a novel genus of the family Aerococcaceae isolated from bulk tank milk.</title>
        <authorList>
            <person name="Siebert A."/>
            <person name="Huptas C."/>
            <person name="Wenning M."/>
            <person name="Scherer S."/>
            <person name="Doll E.V."/>
        </authorList>
    </citation>
    <scope>NUCLEOTIDE SEQUENCE [LARGE SCALE GENOMIC DNA]</scope>
    <source>
        <strain evidence="2 3">WS4759</strain>
    </source>
</reference>
<keyword evidence="3" id="KW-1185">Reference proteome</keyword>
<dbReference type="AlphaFoldDB" id="A0A6I2GGU9"/>
<dbReference type="InterPro" id="IPR002611">
    <property type="entry name" value="IstB_ATP-bd"/>
</dbReference>